<evidence type="ECO:0000313" key="2">
    <source>
        <dbReference type="Proteomes" id="UP001501598"/>
    </source>
</evidence>
<dbReference type="RefSeq" id="WP_345428944.1">
    <property type="nucleotide sequence ID" value="NZ_BAABGT010000125.1"/>
</dbReference>
<dbReference type="Proteomes" id="UP001501598">
    <property type="component" value="Unassembled WGS sequence"/>
</dbReference>
<reference evidence="2" key="1">
    <citation type="journal article" date="2019" name="Int. J. Syst. Evol. Microbiol.">
        <title>The Global Catalogue of Microorganisms (GCM) 10K type strain sequencing project: providing services to taxonomists for standard genome sequencing and annotation.</title>
        <authorList>
            <consortium name="The Broad Institute Genomics Platform"/>
            <consortium name="The Broad Institute Genome Sequencing Center for Infectious Disease"/>
            <person name="Wu L."/>
            <person name="Ma J."/>
        </authorList>
    </citation>
    <scope>NUCLEOTIDE SEQUENCE [LARGE SCALE GENOMIC DNA]</scope>
    <source>
        <strain evidence="2">JCM 17906</strain>
    </source>
</reference>
<name>A0ABP8S5T9_9PSEU</name>
<organism evidence="1 2">
    <name type="scientific">Pseudonocardia xishanensis</name>
    <dbReference type="NCBI Taxonomy" id="630995"/>
    <lineage>
        <taxon>Bacteria</taxon>
        <taxon>Bacillati</taxon>
        <taxon>Actinomycetota</taxon>
        <taxon>Actinomycetes</taxon>
        <taxon>Pseudonocardiales</taxon>
        <taxon>Pseudonocardiaceae</taxon>
        <taxon>Pseudonocardia</taxon>
    </lineage>
</organism>
<protein>
    <submittedName>
        <fullName evidence="1">Uncharacterized protein</fullName>
    </submittedName>
</protein>
<evidence type="ECO:0000313" key="1">
    <source>
        <dbReference type="EMBL" id="GAA4561107.1"/>
    </source>
</evidence>
<accession>A0ABP8S5T9</accession>
<proteinExistence type="predicted"/>
<keyword evidence="2" id="KW-1185">Reference proteome</keyword>
<sequence length="170" mass="17874">MTVFRLLLGVIAAAGVLIALMTAFPTEPFTSTLRSLGCSGVSYQVAEHRNGLVLAVSTTKCSELLTPERVARAVWTVSPYDVDFVSTTFWRGGHTVDVVLSAAELRASTGVDLASLPRPEKRVSAGSAIGETAARVVPVLALGAAGCALLACRRLIRGVIRAGIVLNVRR</sequence>
<dbReference type="EMBL" id="BAABGT010000125">
    <property type="protein sequence ID" value="GAA4561107.1"/>
    <property type="molecule type" value="Genomic_DNA"/>
</dbReference>
<gene>
    <name evidence="1" type="ORF">GCM10023175_72460</name>
</gene>
<comment type="caution">
    <text evidence="1">The sequence shown here is derived from an EMBL/GenBank/DDBJ whole genome shotgun (WGS) entry which is preliminary data.</text>
</comment>